<name>A0A4Z0GKZ8_9BACL</name>
<dbReference type="GO" id="GO:0015937">
    <property type="term" value="P:coenzyme A biosynthetic process"/>
    <property type="evidence" value="ECO:0007669"/>
    <property type="project" value="UniProtKB-KW"/>
</dbReference>
<keyword evidence="4 7" id="KW-0418">Kinase</keyword>
<dbReference type="EC" id="2.7.1.33" evidence="7"/>
<evidence type="ECO:0000256" key="1">
    <source>
        <dbReference type="ARBA" id="ARBA00022490"/>
    </source>
</evidence>
<accession>A0A4Z0GKZ8</accession>
<sequence>MVSKRKAGIDVGGTLIKAAILDKNGLNFQSFLESELTQCAAWLKESLADAEVCLTGGGASRLREKLLPNNVRIISEFEATCIGVRDLLDKEPGETPDRFILTNCGTGTSIHFVNGLNHRRIGGSGIGGGTLVGLSELLTEDHGFDALIHTAENGRRDHVDLTVARIYEGDVPPIAGDLTASNFGLAAREVKGITDADKVASVIGLVAETVTTLSLFAAEKENVQTVVYIGSSFAGNPAMREIVMAYSKLRGIVPIIPKSGQFSGAIGALLSLEKNDR</sequence>
<dbReference type="InterPro" id="IPR004567">
    <property type="entry name" value="Type_II_PanK"/>
</dbReference>
<reference evidence="7 8" key="1">
    <citation type="journal article" date="2015" name="Int. J. Syst. Evol. Microbiol.">
        <title>Sporolactobacillus shoreae sp. nov. and Sporolactobacillus spathodeae sp. nov., two spore-forming lactic acid bacteria isolated from tree barks in Thailand.</title>
        <authorList>
            <person name="Thamacharoensuk T."/>
            <person name="Kitahara M."/>
            <person name="Ohkuma M."/>
            <person name="Thongchul N."/>
            <person name="Tanasupawat S."/>
        </authorList>
    </citation>
    <scope>NUCLEOTIDE SEQUENCE [LARGE SCALE GENOMIC DNA]</scope>
    <source>
        <strain evidence="7 8">BK92</strain>
    </source>
</reference>
<evidence type="ECO:0000256" key="6">
    <source>
        <dbReference type="ARBA" id="ARBA00022993"/>
    </source>
</evidence>
<keyword evidence="3" id="KW-0547">Nucleotide-binding</keyword>
<dbReference type="InterPro" id="IPR043129">
    <property type="entry name" value="ATPase_NBD"/>
</dbReference>
<dbReference type="EMBL" id="SRJD01000017">
    <property type="protein sequence ID" value="TGA97028.1"/>
    <property type="molecule type" value="Genomic_DNA"/>
</dbReference>
<dbReference type="GO" id="GO:0004594">
    <property type="term" value="F:pantothenate kinase activity"/>
    <property type="evidence" value="ECO:0007669"/>
    <property type="project" value="UniProtKB-EC"/>
</dbReference>
<proteinExistence type="predicted"/>
<protein>
    <submittedName>
        <fullName evidence="7">Type II pantothenate kinase</fullName>
        <ecNumber evidence="7">2.7.1.33</ecNumber>
    </submittedName>
</protein>
<keyword evidence="8" id="KW-1185">Reference proteome</keyword>
<evidence type="ECO:0000256" key="2">
    <source>
        <dbReference type="ARBA" id="ARBA00022679"/>
    </source>
</evidence>
<dbReference type="AlphaFoldDB" id="A0A4Z0GKZ8"/>
<keyword evidence="1" id="KW-0963">Cytoplasm</keyword>
<keyword evidence="5" id="KW-0067">ATP-binding</keyword>
<dbReference type="GO" id="GO:0005524">
    <property type="term" value="F:ATP binding"/>
    <property type="evidence" value="ECO:0007669"/>
    <property type="project" value="UniProtKB-KW"/>
</dbReference>
<dbReference type="NCBIfam" id="NF009842">
    <property type="entry name" value="PRK13317.1"/>
    <property type="match status" value="1"/>
</dbReference>
<dbReference type="Proteomes" id="UP000298347">
    <property type="component" value="Unassembled WGS sequence"/>
</dbReference>
<evidence type="ECO:0000256" key="3">
    <source>
        <dbReference type="ARBA" id="ARBA00022741"/>
    </source>
</evidence>
<gene>
    <name evidence="7" type="primary">coaW</name>
    <name evidence="7" type="ORF">E4665_13375</name>
</gene>
<dbReference type="GO" id="GO:0005829">
    <property type="term" value="C:cytosol"/>
    <property type="evidence" value="ECO:0007669"/>
    <property type="project" value="TreeGrafter"/>
</dbReference>
<dbReference type="Pfam" id="PF03630">
    <property type="entry name" value="Fumble"/>
    <property type="match status" value="1"/>
</dbReference>
<keyword evidence="6" id="KW-0173">Coenzyme A biosynthesis</keyword>
<dbReference type="InterPro" id="IPR011602">
    <property type="entry name" value="Type_II_PanK_bac"/>
</dbReference>
<evidence type="ECO:0000313" key="8">
    <source>
        <dbReference type="Proteomes" id="UP000298347"/>
    </source>
</evidence>
<comment type="caution">
    <text evidence="7">The sequence shown here is derived from an EMBL/GenBank/DDBJ whole genome shotgun (WGS) entry which is preliminary data.</text>
</comment>
<evidence type="ECO:0000313" key="7">
    <source>
        <dbReference type="EMBL" id="TGA97028.1"/>
    </source>
</evidence>
<evidence type="ECO:0000256" key="5">
    <source>
        <dbReference type="ARBA" id="ARBA00022840"/>
    </source>
</evidence>
<keyword evidence="2 7" id="KW-0808">Transferase</keyword>
<organism evidence="7 8">
    <name type="scientific">Sporolactobacillus shoreae</name>
    <dbReference type="NCBI Taxonomy" id="1465501"/>
    <lineage>
        <taxon>Bacteria</taxon>
        <taxon>Bacillati</taxon>
        <taxon>Bacillota</taxon>
        <taxon>Bacilli</taxon>
        <taxon>Bacillales</taxon>
        <taxon>Sporolactobacillaceae</taxon>
        <taxon>Sporolactobacillus</taxon>
    </lineage>
</organism>
<dbReference type="RefSeq" id="WP_135349297.1">
    <property type="nucleotide sequence ID" value="NZ_SRJD01000017.1"/>
</dbReference>
<evidence type="ECO:0000256" key="4">
    <source>
        <dbReference type="ARBA" id="ARBA00022777"/>
    </source>
</evidence>
<dbReference type="Gene3D" id="3.30.420.40">
    <property type="match status" value="1"/>
</dbReference>
<dbReference type="SUPFAM" id="SSF53067">
    <property type="entry name" value="Actin-like ATPase domain"/>
    <property type="match status" value="1"/>
</dbReference>
<dbReference type="PANTHER" id="PTHR12280:SF20">
    <property type="entry name" value="4'-PHOSPHOPANTETHEINE PHOSPHATASE"/>
    <property type="match status" value="1"/>
</dbReference>
<dbReference type="CDD" id="cd24085">
    <property type="entry name" value="ASKHA_NBD_PanK-II_bac"/>
    <property type="match status" value="1"/>
</dbReference>
<dbReference type="PIRSF" id="PIRSF036940">
    <property type="entry name" value="PanK_bac_aCoA"/>
    <property type="match status" value="1"/>
</dbReference>
<dbReference type="OrthoDB" id="358216at2"/>
<dbReference type="PANTHER" id="PTHR12280">
    <property type="entry name" value="PANTOTHENATE KINASE"/>
    <property type="match status" value="1"/>
</dbReference>